<feature type="transmembrane region" description="Helical" evidence="2">
    <location>
        <begin position="341"/>
        <end position="363"/>
    </location>
</feature>
<reference evidence="4 5" key="1">
    <citation type="submission" date="2016-02" db="EMBL/GenBank/DDBJ databases">
        <title>Genome analysis of coral dinoflagellate symbionts highlights evolutionary adaptations to a symbiotic lifestyle.</title>
        <authorList>
            <person name="Aranda M."/>
            <person name="Li Y."/>
            <person name="Liew Y.J."/>
            <person name="Baumgarten S."/>
            <person name="Simakov O."/>
            <person name="Wilson M."/>
            <person name="Piel J."/>
            <person name="Ashoor H."/>
            <person name="Bougouffa S."/>
            <person name="Bajic V.B."/>
            <person name="Ryu T."/>
            <person name="Ravasi T."/>
            <person name="Bayer T."/>
            <person name="Micklem G."/>
            <person name="Kim H."/>
            <person name="Bhak J."/>
            <person name="Lajeunesse T.C."/>
            <person name="Voolstra C.R."/>
        </authorList>
    </citation>
    <scope>NUCLEOTIDE SEQUENCE [LARGE SCALE GENOMIC DNA]</scope>
    <source>
        <strain evidence="4 5">CCMP2467</strain>
    </source>
</reference>
<protein>
    <recommendedName>
        <fullName evidence="3">Tyrosine-protein kinase ephrin type A/B receptor-like domain-containing protein</fullName>
    </recommendedName>
</protein>
<evidence type="ECO:0000313" key="4">
    <source>
        <dbReference type="EMBL" id="OLP98992.1"/>
    </source>
</evidence>
<dbReference type="OrthoDB" id="430904at2759"/>
<feature type="region of interest" description="Disordered" evidence="1">
    <location>
        <begin position="384"/>
        <end position="404"/>
    </location>
</feature>
<dbReference type="InterPro" id="IPR011641">
    <property type="entry name" value="Tyr-kin_ephrin_A/B_rcpt-like"/>
</dbReference>
<evidence type="ECO:0000256" key="1">
    <source>
        <dbReference type="SAM" id="MobiDB-lite"/>
    </source>
</evidence>
<dbReference type="AlphaFoldDB" id="A0A1Q9DV00"/>
<keyword evidence="2" id="KW-0812">Transmembrane</keyword>
<gene>
    <name evidence="4" type="ORF">AK812_SmicGene18499</name>
</gene>
<dbReference type="PANTHER" id="PTHR46967">
    <property type="entry name" value="INSULIN-LIKE GROWTH FACTOR BINDING PROTEIN,N-TERMINAL"/>
    <property type="match status" value="1"/>
</dbReference>
<evidence type="ECO:0000313" key="5">
    <source>
        <dbReference type="Proteomes" id="UP000186817"/>
    </source>
</evidence>
<organism evidence="4 5">
    <name type="scientific">Symbiodinium microadriaticum</name>
    <name type="common">Dinoflagellate</name>
    <name type="synonym">Zooxanthella microadriatica</name>
    <dbReference type="NCBI Taxonomy" id="2951"/>
    <lineage>
        <taxon>Eukaryota</taxon>
        <taxon>Sar</taxon>
        <taxon>Alveolata</taxon>
        <taxon>Dinophyceae</taxon>
        <taxon>Suessiales</taxon>
        <taxon>Symbiodiniaceae</taxon>
        <taxon>Symbiodinium</taxon>
    </lineage>
</organism>
<dbReference type="SMART" id="SM01411">
    <property type="entry name" value="Ephrin_rec_like"/>
    <property type="match status" value="2"/>
</dbReference>
<keyword evidence="5" id="KW-1185">Reference proteome</keyword>
<accession>A0A1Q9DV00</accession>
<feature type="region of interest" description="Disordered" evidence="1">
    <location>
        <begin position="302"/>
        <end position="333"/>
    </location>
</feature>
<evidence type="ECO:0000259" key="3">
    <source>
        <dbReference type="Pfam" id="PF07699"/>
    </source>
</evidence>
<dbReference type="Proteomes" id="UP000186817">
    <property type="component" value="Unassembled WGS sequence"/>
</dbReference>
<comment type="caution">
    <text evidence="4">The sequence shown here is derived from an EMBL/GenBank/DDBJ whole genome shotgun (WGS) entry which is preliminary data.</text>
</comment>
<dbReference type="Pfam" id="PF07699">
    <property type="entry name" value="Ephrin_rec_like"/>
    <property type="match status" value="1"/>
</dbReference>
<dbReference type="PANTHER" id="PTHR46967:SF1">
    <property type="entry name" value="KERATIN-ASSOCIATED PROTEIN 16-1-LIKE"/>
    <property type="match status" value="1"/>
</dbReference>
<evidence type="ECO:0000256" key="2">
    <source>
        <dbReference type="SAM" id="Phobius"/>
    </source>
</evidence>
<dbReference type="EMBL" id="LSRX01000378">
    <property type="protein sequence ID" value="OLP98992.1"/>
    <property type="molecule type" value="Genomic_DNA"/>
</dbReference>
<keyword evidence="2" id="KW-0472">Membrane</keyword>
<dbReference type="Gene3D" id="2.10.50.10">
    <property type="entry name" value="Tumor Necrosis Factor Receptor, subunit A, domain 2"/>
    <property type="match status" value="1"/>
</dbReference>
<sequence>MLGELGVLLACIKAPSARPLVQETKEGGSNWTGASKLRRHDNLQEQRRLGRWWDGPLGANSSNACKLCSLGRFQPVQAQVGISSCLPCAVGNYSDETGASACRYCSPGYYSSSVGSSTCQLCEAGTWSRQPGTVGKAMCVDCGDDCSAGASVSISWQVVNLDCAALDQKRREDLSAAYAADLASTFGGVSPRYFRNLDGDEAEVSLIPLGRTSCQASCVLILPDGTTLQSMARHVSLVQLRSLLHGSTLLSADSPANELDIVDVAMMPMSFTSRPVHFSISSTSQFPVTSITTTAATNSTSSTRFMAMPAGPPLKLPATSNSSQEAALPDSDTAQHHRQTIGLLVFLSLAACLCCMELLHCAWKSSARTMIFRCWKAPNGMANGMQSDTSDSEDASDEDASKSS</sequence>
<name>A0A1Q9DV00_SYMMI</name>
<keyword evidence="2" id="KW-1133">Transmembrane helix</keyword>
<proteinExistence type="predicted"/>
<feature type="domain" description="Tyrosine-protein kinase ephrin type A/B receptor-like" evidence="3">
    <location>
        <begin position="91"/>
        <end position="139"/>
    </location>
</feature>